<accession>A0A3A4N1T0</accession>
<feature type="DNA-binding region" description="H-T-H motif" evidence="5">
    <location>
        <begin position="70"/>
        <end position="89"/>
    </location>
</feature>
<evidence type="ECO:0000256" key="4">
    <source>
        <dbReference type="ARBA" id="ARBA00023163"/>
    </source>
</evidence>
<dbReference type="GO" id="GO:0003677">
    <property type="term" value="F:DNA binding"/>
    <property type="evidence" value="ECO:0007669"/>
    <property type="project" value="UniProtKB-UniRule"/>
</dbReference>
<dbReference type="PANTHER" id="PTHR43479:SF11">
    <property type="entry name" value="ACREF_ENVCD OPERON REPRESSOR-RELATED"/>
    <property type="match status" value="1"/>
</dbReference>
<evidence type="ECO:0000256" key="1">
    <source>
        <dbReference type="ARBA" id="ARBA00022491"/>
    </source>
</evidence>
<keyword evidence="3 5" id="KW-0238">DNA-binding</keyword>
<dbReference type="SUPFAM" id="SSF46689">
    <property type="entry name" value="Homeodomain-like"/>
    <property type="match status" value="1"/>
</dbReference>
<dbReference type="Pfam" id="PF13977">
    <property type="entry name" value="TetR_C_6"/>
    <property type="match status" value="1"/>
</dbReference>
<evidence type="ECO:0000313" key="7">
    <source>
        <dbReference type="EMBL" id="RJP16063.1"/>
    </source>
</evidence>
<dbReference type="InterPro" id="IPR050624">
    <property type="entry name" value="HTH-type_Tx_Regulator"/>
</dbReference>
<dbReference type="Pfam" id="PF00440">
    <property type="entry name" value="TetR_N"/>
    <property type="match status" value="1"/>
</dbReference>
<dbReference type="InterPro" id="IPR001647">
    <property type="entry name" value="HTH_TetR"/>
</dbReference>
<keyword evidence="1" id="KW-0678">Repressor</keyword>
<dbReference type="SUPFAM" id="SSF48498">
    <property type="entry name" value="Tetracyclin repressor-like, C-terminal domain"/>
    <property type="match status" value="1"/>
</dbReference>
<feature type="domain" description="HTH tetR-type" evidence="6">
    <location>
        <begin position="47"/>
        <end position="107"/>
    </location>
</feature>
<name>A0A3A4N1T0_ABYX5</name>
<dbReference type="InterPro" id="IPR023772">
    <property type="entry name" value="DNA-bd_HTH_TetR-type_CS"/>
</dbReference>
<dbReference type="InterPro" id="IPR039538">
    <property type="entry name" value="BetI_C"/>
</dbReference>
<dbReference type="Proteomes" id="UP000265882">
    <property type="component" value="Unassembled WGS sequence"/>
</dbReference>
<dbReference type="InterPro" id="IPR009057">
    <property type="entry name" value="Homeodomain-like_sf"/>
</dbReference>
<sequence length="236" mass="26953">MPVRRRSLQHSASSLDKAFDPLIHSFNWLANLKSKALPMSPKVGIAPKRRAEIIEATFFCIALKGYSNITMQDIADSAGVSKGVIHYYFHNKEELFLSVFDKLIKDLDTHLGRKVQRAKTPPEKIRAIITAVFEKVRENKKFQVVLLDFWAHSTKIPKLQDATANQYARYRHLAKKIISEGVDKGYFIECDPARIASALIGLVEGLMIQWIFDQNAFDLSRAQKMTDEIIMGYLQR</sequence>
<dbReference type="InterPro" id="IPR036271">
    <property type="entry name" value="Tet_transcr_reg_TetR-rel_C_sf"/>
</dbReference>
<keyword evidence="4" id="KW-0804">Transcription</keyword>
<dbReference type="AlphaFoldDB" id="A0A3A4N1T0"/>
<proteinExistence type="predicted"/>
<evidence type="ECO:0000256" key="3">
    <source>
        <dbReference type="ARBA" id="ARBA00023125"/>
    </source>
</evidence>
<dbReference type="EMBL" id="QZKU01000128">
    <property type="protein sequence ID" value="RJP16063.1"/>
    <property type="molecule type" value="Genomic_DNA"/>
</dbReference>
<evidence type="ECO:0000313" key="8">
    <source>
        <dbReference type="Proteomes" id="UP000265882"/>
    </source>
</evidence>
<dbReference type="PANTHER" id="PTHR43479">
    <property type="entry name" value="ACREF/ENVCD OPERON REPRESSOR-RELATED"/>
    <property type="match status" value="1"/>
</dbReference>
<dbReference type="PROSITE" id="PS01081">
    <property type="entry name" value="HTH_TETR_1"/>
    <property type="match status" value="1"/>
</dbReference>
<comment type="caution">
    <text evidence="7">The sequence shown here is derived from an EMBL/GenBank/DDBJ whole genome shotgun (WGS) entry which is preliminary data.</text>
</comment>
<reference evidence="7 8" key="1">
    <citation type="journal article" date="2017" name="ISME J.">
        <title>Energy and carbon metabolisms in a deep terrestrial subsurface fluid microbial community.</title>
        <authorList>
            <person name="Momper L."/>
            <person name="Jungbluth S.P."/>
            <person name="Lee M.D."/>
            <person name="Amend J.P."/>
        </authorList>
    </citation>
    <scope>NUCLEOTIDE SEQUENCE [LARGE SCALE GENOMIC DNA]</scope>
    <source>
        <strain evidence="7">SURF_5</strain>
    </source>
</reference>
<keyword evidence="2" id="KW-0805">Transcription regulation</keyword>
<dbReference type="PROSITE" id="PS50977">
    <property type="entry name" value="HTH_TETR_2"/>
    <property type="match status" value="1"/>
</dbReference>
<dbReference type="PRINTS" id="PR00455">
    <property type="entry name" value="HTHTETR"/>
</dbReference>
<organism evidence="7 8">
    <name type="scientific">Abyssobacteria bacterium (strain SURF_5)</name>
    <dbReference type="NCBI Taxonomy" id="2093360"/>
    <lineage>
        <taxon>Bacteria</taxon>
        <taxon>Pseudomonadati</taxon>
        <taxon>Candidatus Hydrogenedentota</taxon>
        <taxon>Candidatus Abyssobacteria</taxon>
    </lineage>
</organism>
<evidence type="ECO:0000256" key="2">
    <source>
        <dbReference type="ARBA" id="ARBA00023015"/>
    </source>
</evidence>
<evidence type="ECO:0000259" key="6">
    <source>
        <dbReference type="PROSITE" id="PS50977"/>
    </source>
</evidence>
<evidence type="ECO:0000256" key="5">
    <source>
        <dbReference type="PROSITE-ProRule" id="PRU00335"/>
    </source>
</evidence>
<gene>
    <name evidence="7" type="ORF">C4520_18785</name>
</gene>
<protein>
    <submittedName>
        <fullName evidence="7">TetR family transcriptional regulator</fullName>
    </submittedName>
</protein>
<dbReference type="Gene3D" id="1.10.357.10">
    <property type="entry name" value="Tetracycline Repressor, domain 2"/>
    <property type="match status" value="1"/>
</dbReference>